<gene>
    <name evidence="1" type="ORF">O6H91_08G108900</name>
</gene>
<comment type="caution">
    <text evidence="1">The sequence shown here is derived from an EMBL/GenBank/DDBJ whole genome shotgun (WGS) entry which is preliminary data.</text>
</comment>
<dbReference type="EMBL" id="CM055099">
    <property type="protein sequence ID" value="KAJ7547902.1"/>
    <property type="molecule type" value="Genomic_DNA"/>
</dbReference>
<accession>A0ACC2D0X4</accession>
<keyword evidence="2" id="KW-1185">Reference proteome</keyword>
<proteinExistence type="predicted"/>
<name>A0ACC2D0X4_DIPCM</name>
<sequence length="305" mass="35317">MADEGKHRRPIRIILVRHGESEGNIDQARYSHIADSKIRLTNGGFAQAEACGVMIRKMIEKTGNDDWKVYFYVSPYSRALCTLKGIGRAFERHRIVGVREEPRIREQDFGNFQTADVMKLVKDTRERYGRFFYRFSEGESAADVFDRVTSFLESLWRDFDMNRLNRDLGKSTELNVIVVSHGVTMRVFLMRWFKWTTEQFEQLNNPKNCEVRVMQLGSGGEYSLALHHSNSELEEWGLSSEMIADQEFRATAIRGQWNAAWPWSGPAFFDHFDEEESKDNFNELSESTTDTVPANGFVKALEHSE</sequence>
<organism evidence="1 2">
    <name type="scientific">Diphasiastrum complanatum</name>
    <name type="common">Issler's clubmoss</name>
    <name type="synonym">Lycopodium complanatum</name>
    <dbReference type="NCBI Taxonomy" id="34168"/>
    <lineage>
        <taxon>Eukaryota</taxon>
        <taxon>Viridiplantae</taxon>
        <taxon>Streptophyta</taxon>
        <taxon>Embryophyta</taxon>
        <taxon>Tracheophyta</taxon>
        <taxon>Lycopodiopsida</taxon>
        <taxon>Lycopodiales</taxon>
        <taxon>Lycopodiaceae</taxon>
        <taxon>Lycopodioideae</taxon>
        <taxon>Diphasiastrum</taxon>
    </lineage>
</organism>
<protein>
    <submittedName>
        <fullName evidence="1">Uncharacterized protein</fullName>
    </submittedName>
</protein>
<reference evidence="2" key="1">
    <citation type="journal article" date="2024" name="Proc. Natl. Acad. Sci. U.S.A.">
        <title>Extraordinary preservation of gene collinearity over three hundred million years revealed in homosporous lycophytes.</title>
        <authorList>
            <person name="Li C."/>
            <person name="Wickell D."/>
            <person name="Kuo L.Y."/>
            <person name="Chen X."/>
            <person name="Nie B."/>
            <person name="Liao X."/>
            <person name="Peng D."/>
            <person name="Ji J."/>
            <person name="Jenkins J."/>
            <person name="Williams M."/>
            <person name="Shu S."/>
            <person name="Plott C."/>
            <person name="Barry K."/>
            <person name="Rajasekar S."/>
            <person name="Grimwood J."/>
            <person name="Han X."/>
            <person name="Sun S."/>
            <person name="Hou Z."/>
            <person name="He W."/>
            <person name="Dai G."/>
            <person name="Sun C."/>
            <person name="Schmutz J."/>
            <person name="Leebens-Mack J.H."/>
            <person name="Li F.W."/>
            <person name="Wang L."/>
        </authorList>
    </citation>
    <scope>NUCLEOTIDE SEQUENCE [LARGE SCALE GENOMIC DNA]</scope>
    <source>
        <strain evidence="2">cv. PW_Plant_1</strain>
    </source>
</reference>
<evidence type="ECO:0000313" key="1">
    <source>
        <dbReference type="EMBL" id="KAJ7547902.1"/>
    </source>
</evidence>
<dbReference type="Proteomes" id="UP001162992">
    <property type="component" value="Chromosome 8"/>
</dbReference>
<evidence type="ECO:0000313" key="2">
    <source>
        <dbReference type="Proteomes" id="UP001162992"/>
    </source>
</evidence>